<sequence>MSGTLAPSSPALPLCTPATARRGSGLPRVREAVEPVVRERIGVAGGHGFYPAPHRYALYLTPRRADALRVAVTVRLLGLAETLALVPLDGPGSPAYESLRRSYEATRRHYAGPLAVPALCDRWTGRVVSNHTPDILRDLHGRFGPGESAECGACALRPAALGAQTDRLEAAWDFAGAVPGTGPLDALAARLRHAPYVLGERLTAADVDAWSALVALGALPETGGAPHRALATHPGRGVLTAWTRGLADRPAFKEALAEGYGVG</sequence>
<gene>
    <name evidence="2" type="ORF">RM574_06365</name>
</gene>
<name>A0ABD5E3D0_9ACTN</name>
<dbReference type="Proteomes" id="UP001183607">
    <property type="component" value="Unassembled WGS sequence"/>
</dbReference>
<reference evidence="3" key="1">
    <citation type="submission" date="2023-07" db="EMBL/GenBank/DDBJ databases">
        <title>30 novel species of actinomycetes from the DSMZ collection.</title>
        <authorList>
            <person name="Nouioui I."/>
        </authorList>
    </citation>
    <scope>NUCLEOTIDE SEQUENCE [LARGE SCALE GENOMIC DNA]</scope>
    <source>
        <strain evidence="3">DSM 41982</strain>
    </source>
</reference>
<evidence type="ECO:0000313" key="2">
    <source>
        <dbReference type="EMBL" id="MDT0415112.1"/>
    </source>
</evidence>
<dbReference type="AlphaFoldDB" id="A0ABD5E3D0"/>
<dbReference type="Gene3D" id="3.40.30.10">
    <property type="entry name" value="Glutaredoxin"/>
    <property type="match status" value="1"/>
</dbReference>
<proteinExistence type="predicted"/>
<comment type="caution">
    <text evidence="2">The sequence shown here is derived from an EMBL/GenBank/DDBJ whole genome shotgun (WGS) entry which is preliminary data.</text>
</comment>
<dbReference type="Gene3D" id="1.20.1050.10">
    <property type="match status" value="1"/>
</dbReference>
<protein>
    <submittedName>
        <fullName evidence="2">Cell envelope biogenesis protein OmpA</fullName>
    </submittedName>
</protein>
<dbReference type="InterPro" id="IPR036282">
    <property type="entry name" value="Glutathione-S-Trfase_C_sf"/>
</dbReference>
<dbReference type="EMBL" id="JAVRER010000007">
    <property type="protein sequence ID" value="MDT0415112.1"/>
    <property type="molecule type" value="Genomic_DNA"/>
</dbReference>
<organism evidence="2 3">
    <name type="scientific">Streptomyces evansiae</name>
    <dbReference type="NCBI Taxonomy" id="3075535"/>
    <lineage>
        <taxon>Bacteria</taxon>
        <taxon>Bacillati</taxon>
        <taxon>Actinomycetota</taxon>
        <taxon>Actinomycetes</taxon>
        <taxon>Kitasatosporales</taxon>
        <taxon>Streptomycetaceae</taxon>
        <taxon>Streptomyces</taxon>
    </lineage>
</organism>
<evidence type="ECO:0000313" key="3">
    <source>
        <dbReference type="Proteomes" id="UP001183607"/>
    </source>
</evidence>
<feature type="region of interest" description="Disordered" evidence="1">
    <location>
        <begin position="1"/>
        <end position="26"/>
    </location>
</feature>
<dbReference type="RefSeq" id="WP_311676754.1">
    <property type="nucleotide sequence ID" value="NZ_JAVRER010000007.1"/>
</dbReference>
<accession>A0ABD5E3D0</accession>
<dbReference type="SUPFAM" id="SSF47616">
    <property type="entry name" value="GST C-terminal domain-like"/>
    <property type="match status" value="1"/>
</dbReference>
<evidence type="ECO:0000256" key="1">
    <source>
        <dbReference type="SAM" id="MobiDB-lite"/>
    </source>
</evidence>